<keyword evidence="1" id="KW-0175">Coiled coil</keyword>
<dbReference type="Pfam" id="PF13009">
    <property type="entry name" value="Integrase_2"/>
    <property type="match status" value="1"/>
</dbReference>
<keyword evidence="3" id="KW-1185">Reference proteome</keyword>
<evidence type="ECO:0000313" key="3">
    <source>
        <dbReference type="Proteomes" id="UP001222030"/>
    </source>
</evidence>
<reference evidence="2 3" key="1">
    <citation type="submission" date="2023-01" db="EMBL/GenBank/DDBJ databases">
        <title>Novel species of the genus Vogesella isolated from rivers.</title>
        <authorList>
            <person name="Lu H."/>
        </authorList>
    </citation>
    <scope>NUCLEOTIDE SEQUENCE [LARGE SCALE GENOMIC DNA]</scope>
    <source>
        <strain evidence="2 3">LYT5W</strain>
    </source>
</reference>
<sequence length="859" mass="97619">MTTTKKIQRNADVQFSWMTRELGPQYLIWQEYATTWLTTQTGGLPTRIQAVQCFVETYLHKQKLPFEPEKILHRNSILPSFFDVACPQSAAGVAYNNIAAQFLDWVLEAHFSESDDHGRPVVSPDFYNPITPRSRKGMGRRTESVHSPLPYRFIRELRDILAPGAHFQDWTWAQSALGSDVVKSMRLSYGGDWFPVKESLIDASDPDCVWRRRPHKDGYEILEMWSPVRSLALLVKLMLPLRTFQVRMLDSGEADTWRYTQQGWVKNDSTLATGNEKKPFRRGVFRRVLDLEKGEEKTSLFINTNKTADIDKAGDALGYTIPWQYNELLYWLEKLRNWQAKYNPITKPTAWSELGVKQLKHIKSDQQLAAMPDTCFLFRDPTARKVKEKAQPIGDGSLANLWHRLLLQLEERCKTKSELSKGMTLKFVVPDTEAATYYPLHSLRVSLLTCLALDAEVPLVVLSKLVAGHSRLVMTLYYTKIGVTHMTHVLDAATRRLNETDGEGLQRFLQEAEYESLLKNIVANSAEGARATIPIRAEERQPAGWMSMHHGLCLVGGNTSPVEGNTRVGGCFNGGERLRENKHDPSMNTNAPVPGGVRNCVRCRWFITEPHYLDALRAHFNTTSYHVSEAAKLARSYEETLEALKKRRYEAEQQQLHFAEESTYLKYERLWEAELARADQLANDLIATYRLIKRCFDLIEEREGSEDKQLLVAVGNMQDLSLALEDTPSELLQLSGVCQDAELYPDELPGKAIIRLSQFLDSALYREGIEPVFMALHESEQLRLANRLLKHLAGVAQPQDPFVGMRKVIGVIESGRRLADIGVETDLVDLLEAELVRPVARLADLTLPKKTLSKVPLLS</sequence>
<evidence type="ECO:0000256" key="1">
    <source>
        <dbReference type="SAM" id="Coils"/>
    </source>
</evidence>
<gene>
    <name evidence="2" type="ORF">PQU96_13070</name>
</gene>
<proteinExistence type="predicted"/>
<dbReference type="Proteomes" id="UP001222030">
    <property type="component" value="Unassembled WGS sequence"/>
</dbReference>
<evidence type="ECO:0000313" key="2">
    <source>
        <dbReference type="EMBL" id="MDC7715045.1"/>
    </source>
</evidence>
<dbReference type="RefSeq" id="WP_272772844.1">
    <property type="nucleotide sequence ID" value="NZ_JAQQLE010000012.1"/>
</dbReference>
<organism evidence="2 3">
    <name type="scientific">Vogesella margarita</name>
    <dbReference type="NCBI Taxonomy" id="2984199"/>
    <lineage>
        <taxon>Bacteria</taxon>
        <taxon>Pseudomonadati</taxon>
        <taxon>Pseudomonadota</taxon>
        <taxon>Betaproteobacteria</taxon>
        <taxon>Neisseriales</taxon>
        <taxon>Chromobacteriaceae</taxon>
        <taxon>Vogesella</taxon>
    </lineage>
</organism>
<protein>
    <submittedName>
        <fullName evidence="2">Integrase family protein</fullName>
    </submittedName>
</protein>
<dbReference type="InterPro" id="IPR024965">
    <property type="entry name" value="Putative_integrase"/>
</dbReference>
<comment type="caution">
    <text evidence="2">The sequence shown here is derived from an EMBL/GenBank/DDBJ whole genome shotgun (WGS) entry which is preliminary data.</text>
</comment>
<name>A0ABT5IR51_9NEIS</name>
<dbReference type="EMBL" id="JAQQLE010000012">
    <property type="protein sequence ID" value="MDC7715045.1"/>
    <property type="molecule type" value="Genomic_DNA"/>
</dbReference>
<feature type="coiled-coil region" evidence="1">
    <location>
        <begin position="627"/>
        <end position="654"/>
    </location>
</feature>
<accession>A0ABT5IR51</accession>